<gene>
    <name evidence="1" type="ORF">VVAX_05615</name>
</gene>
<dbReference type="RefSeq" id="WP_339093290.1">
    <property type="nucleotide sequence ID" value="NZ_LR743508.1"/>
</dbReference>
<organism evidence="1">
    <name type="scientific">Variovorax paradoxus</name>
    <dbReference type="NCBI Taxonomy" id="34073"/>
    <lineage>
        <taxon>Bacteria</taxon>
        <taxon>Pseudomonadati</taxon>
        <taxon>Pseudomonadota</taxon>
        <taxon>Betaproteobacteria</taxon>
        <taxon>Burkholderiales</taxon>
        <taxon>Comamonadaceae</taxon>
        <taxon>Variovorax</taxon>
    </lineage>
</organism>
<name>A0A679J6S5_VARPD</name>
<reference evidence="1" key="1">
    <citation type="submission" date="2019-12" db="EMBL/GenBank/DDBJ databases">
        <authorList>
            <person name="Cremers G."/>
        </authorList>
    </citation>
    <scope>NUCLEOTIDE SEQUENCE</scope>
    <source>
        <strain evidence="1">Vvax</strain>
    </source>
</reference>
<dbReference type="AlphaFoldDB" id="A0A679J6S5"/>
<proteinExistence type="predicted"/>
<protein>
    <recommendedName>
        <fullName evidence="2">Uracil-DNA glycosylase-like domain-containing protein</fullName>
    </recommendedName>
</protein>
<evidence type="ECO:0000313" key="1">
    <source>
        <dbReference type="EMBL" id="CAA2109344.1"/>
    </source>
</evidence>
<accession>A0A679J6S5</accession>
<sequence length="280" mass="31505">MSPLENIQRQLNAFYESALAEAGFLPEHLEQLSLPHLLCISQEYLDAPLKVMFVGKETNGWYGRLRDYYAGKATIADLLGRYRQQMDVTGGQGAFLKSLDHIALELAGGTRKSIVWANLMKMDWPRGRSDSRNSIDHSAQLREFSCRVLRYEVDLLKPDVILFGSGHGYDRAIKAAFPVRSDSLRLVPRALWRFDIGGIACFRLRHPQARPVAGKFEPTLLYYERAIGLLKDRFAHRFTANPSTNPPRDLLDGDTAGRHASCDEGCGQHGHVEPAEPLTR</sequence>
<dbReference type="EMBL" id="LR743508">
    <property type="protein sequence ID" value="CAA2109344.1"/>
    <property type="molecule type" value="Genomic_DNA"/>
</dbReference>
<evidence type="ECO:0008006" key="2">
    <source>
        <dbReference type="Google" id="ProtNLM"/>
    </source>
</evidence>